<evidence type="ECO:0000313" key="5">
    <source>
        <dbReference type="Proteomes" id="UP000035681"/>
    </source>
</evidence>
<keyword evidence="4" id="KW-0812">Transmembrane</keyword>
<reference evidence="6" key="1">
    <citation type="submission" date="2024-02" db="UniProtKB">
        <authorList>
            <consortium name="WormBaseParasite"/>
        </authorList>
    </citation>
    <scope>IDENTIFICATION</scope>
</reference>
<evidence type="ECO:0000256" key="4">
    <source>
        <dbReference type="SAM" id="Phobius"/>
    </source>
</evidence>
<dbReference type="InterPro" id="IPR045159">
    <property type="entry name" value="DCAF7-like"/>
</dbReference>
<dbReference type="Pfam" id="PF00400">
    <property type="entry name" value="WD40"/>
    <property type="match status" value="2"/>
</dbReference>
<name>A0AAF5D763_STRER</name>
<dbReference type="InterPro" id="IPR015943">
    <property type="entry name" value="WD40/YVTN_repeat-like_dom_sf"/>
</dbReference>
<dbReference type="AlphaFoldDB" id="A0AAF5D763"/>
<dbReference type="PANTHER" id="PTHR19919">
    <property type="entry name" value="WD REPEAT CONTAINING PROTEIN"/>
    <property type="match status" value="1"/>
</dbReference>
<protein>
    <submittedName>
        <fullName evidence="6">Uncharacterized protein</fullName>
    </submittedName>
</protein>
<dbReference type="Gene3D" id="2.130.10.10">
    <property type="entry name" value="YVTN repeat-like/Quinoprotein amine dehydrogenase"/>
    <property type="match status" value="1"/>
</dbReference>
<accession>A0AAF5D763</accession>
<evidence type="ECO:0000313" key="6">
    <source>
        <dbReference type="WBParaSite" id="TCONS_00007734.p1"/>
    </source>
</evidence>
<keyword evidence="1 3" id="KW-0853">WD repeat</keyword>
<feature type="repeat" description="WD" evidence="3">
    <location>
        <begin position="247"/>
        <end position="291"/>
    </location>
</feature>
<feature type="transmembrane region" description="Helical" evidence="4">
    <location>
        <begin position="7"/>
        <end position="25"/>
    </location>
</feature>
<dbReference type="SMART" id="SM00320">
    <property type="entry name" value="WD40"/>
    <property type="match status" value="5"/>
</dbReference>
<organism evidence="5 6">
    <name type="scientific">Strongyloides stercoralis</name>
    <name type="common">Threadworm</name>
    <dbReference type="NCBI Taxonomy" id="6248"/>
    <lineage>
        <taxon>Eukaryota</taxon>
        <taxon>Metazoa</taxon>
        <taxon>Ecdysozoa</taxon>
        <taxon>Nematoda</taxon>
        <taxon>Chromadorea</taxon>
        <taxon>Rhabditida</taxon>
        <taxon>Tylenchina</taxon>
        <taxon>Panagrolaimomorpha</taxon>
        <taxon>Strongyloidoidea</taxon>
        <taxon>Strongyloididae</taxon>
        <taxon>Strongyloides</taxon>
    </lineage>
</organism>
<keyword evidence="2" id="KW-0677">Repeat</keyword>
<keyword evidence="4" id="KW-1133">Transmembrane helix</keyword>
<dbReference type="PROSITE" id="PS50082">
    <property type="entry name" value="WD_REPEATS_2"/>
    <property type="match status" value="1"/>
</dbReference>
<dbReference type="InterPro" id="IPR001680">
    <property type="entry name" value="WD40_rpt"/>
</dbReference>
<keyword evidence="4" id="KW-0472">Membrane</keyword>
<evidence type="ECO:0000256" key="3">
    <source>
        <dbReference type="PROSITE-ProRule" id="PRU00221"/>
    </source>
</evidence>
<dbReference type="SUPFAM" id="SSF50978">
    <property type="entry name" value="WD40 repeat-like"/>
    <property type="match status" value="1"/>
</dbReference>
<dbReference type="Proteomes" id="UP000035681">
    <property type="component" value="Unplaced"/>
</dbReference>
<sequence>YENLFKLLISIYFLFIYSFYIILIMQNGYINNPLMANTILRRSSIPANVMNSDMMQQFMAGTVNGLPTPQLPQGSIINGCNKRNEVYRYTSDHPLYSIGMSNKDKIRICIGSIHLNKENFHKNKLQIVDINDESNKFELKDTIDHEYPSTKVLFSPESLHQNELLCSTSDGLNLYKVNDDGKISLIGKLHSKLNTEYKGPYTSMDWNRVDPTLVGVSSTDTTCVIWQIETGQVVGTTSSIGSVHKQLIAHDKSVNDFAFGPYNVGKDTFVSAGSDSSIRLFDVRDLKSSTILYEEPSKLPLVRVQWNPTNENYLATLAANSNRISIIDIRKPCTLMKKCENILSNINAIAWSQSSKWNICSGGGDKQALIWQLKEDSSDGISWRTYSAEGEICNIFWGTKHSDWICIAFDKSFEILHV</sequence>
<evidence type="ECO:0000256" key="2">
    <source>
        <dbReference type="ARBA" id="ARBA00022737"/>
    </source>
</evidence>
<keyword evidence="5" id="KW-1185">Reference proteome</keyword>
<evidence type="ECO:0000256" key="1">
    <source>
        <dbReference type="ARBA" id="ARBA00022574"/>
    </source>
</evidence>
<dbReference type="InterPro" id="IPR036322">
    <property type="entry name" value="WD40_repeat_dom_sf"/>
</dbReference>
<proteinExistence type="predicted"/>
<dbReference type="WBParaSite" id="TCONS_00007734.p1">
    <property type="protein sequence ID" value="TCONS_00007734.p1"/>
    <property type="gene ID" value="XLOC_005764"/>
</dbReference>